<dbReference type="GO" id="GO:0006423">
    <property type="term" value="P:cysteinyl-tRNA aminoacylation"/>
    <property type="evidence" value="ECO:0007669"/>
    <property type="project" value="UniProtKB-UniRule"/>
</dbReference>
<accession>A0AAW5QAH3</accession>
<gene>
    <name evidence="12 15" type="primary">cysS</name>
    <name evidence="15" type="ORF">M3D93_16220</name>
</gene>
<dbReference type="AlphaFoldDB" id="A0AAW5QAH3"/>
<dbReference type="PANTHER" id="PTHR10890">
    <property type="entry name" value="CYSTEINYL-TRNA SYNTHETASE"/>
    <property type="match status" value="1"/>
</dbReference>
<dbReference type="GO" id="GO:0008270">
    <property type="term" value="F:zinc ion binding"/>
    <property type="evidence" value="ECO:0007669"/>
    <property type="project" value="UniProtKB-UniRule"/>
</dbReference>
<dbReference type="Pfam" id="PF01406">
    <property type="entry name" value="tRNA-synt_1e"/>
    <property type="match status" value="1"/>
</dbReference>
<evidence type="ECO:0000313" key="16">
    <source>
        <dbReference type="Proteomes" id="UP001206890"/>
    </source>
</evidence>
<keyword evidence="7 12" id="KW-0862">Zinc</keyword>
<dbReference type="RefSeq" id="WP_024357794.1">
    <property type="nucleotide sequence ID" value="NZ_JALXRO010000140.1"/>
</dbReference>
<comment type="subunit">
    <text evidence="2 12">Monomer.</text>
</comment>
<keyword evidence="10 12" id="KW-0030">Aminoacyl-tRNA synthetase</keyword>
<dbReference type="InterPro" id="IPR009080">
    <property type="entry name" value="tRNAsynth_Ia_anticodon-bd"/>
</dbReference>
<keyword evidence="9 12" id="KW-0648">Protein biosynthesis</keyword>
<feature type="binding site" evidence="12">
    <location>
        <position position="222"/>
    </location>
    <ligand>
        <name>Zn(2+)</name>
        <dbReference type="ChEBI" id="CHEBI:29105"/>
    </ligand>
</feature>
<dbReference type="GO" id="GO:0005524">
    <property type="term" value="F:ATP binding"/>
    <property type="evidence" value="ECO:0007669"/>
    <property type="project" value="UniProtKB-UniRule"/>
</dbReference>
<dbReference type="EC" id="6.1.1.16" evidence="12"/>
<feature type="binding site" evidence="12">
    <location>
        <position position="281"/>
    </location>
    <ligand>
        <name>ATP</name>
        <dbReference type="ChEBI" id="CHEBI:30616"/>
    </ligand>
</feature>
<comment type="similarity">
    <text evidence="1 12">Belongs to the class-I aminoacyl-tRNA synthetase family.</text>
</comment>
<evidence type="ECO:0000256" key="6">
    <source>
        <dbReference type="ARBA" id="ARBA00022741"/>
    </source>
</evidence>
<dbReference type="Proteomes" id="UP001206890">
    <property type="component" value="Unassembled WGS sequence"/>
</dbReference>
<keyword evidence="5 12" id="KW-0479">Metal-binding</keyword>
<dbReference type="InterPro" id="IPR015803">
    <property type="entry name" value="Cys-tRNA-ligase"/>
</dbReference>
<feature type="domain" description="Cysteinyl-tRNA synthetase class Ia DALR" evidence="14">
    <location>
        <begin position="354"/>
        <end position="413"/>
    </location>
</feature>
<comment type="cofactor">
    <cofactor evidence="12">
        <name>Zn(2+)</name>
        <dbReference type="ChEBI" id="CHEBI:29105"/>
    </cofactor>
    <text evidence="12">Binds 1 zinc ion per subunit.</text>
</comment>
<comment type="caution">
    <text evidence="12">Lacks conserved residue(s) required for the propagation of feature annotation.</text>
</comment>
<name>A0AAW5QAH3_9ACTN</name>
<organism evidence="15 16">
    <name type="scientific">Dietzia cinnamea</name>
    <dbReference type="NCBI Taxonomy" id="321318"/>
    <lineage>
        <taxon>Bacteria</taxon>
        <taxon>Bacillati</taxon>
        <taxon>Actinomycetota</taxon>
        <taxon>Actinomycetes</taxon>
        <taxon>Mycobacteriales</taxon>
        <taxon>Dietziaceae</taxon>
        <taxon>Dietzia</taxon>
    </lineage>
</organism>
<dbReference type="InterPro" id="IPR056411">
    <property type="entry name" value="CysS_C"/>
</dbReference>
<dbReference type="GO" id="GO:0005829">
    <property type="term" value="C:cytosol"/>
    <property type="evidence" value="ECO:0007669"/>
    <property type="project" value="TreeGrafter"/>
</dbReference>
<feature type="short sequence motif" description="'HIGH' region" evidence="12">
    <location>
        <begin position="31"/>
        <end position="41"/>
    </location>
</feature>
<feature type="binding site" evidence="12">
    <location>
        <position position="251"/>
    </location>
    <ligand>
        <name>Zn(2+)</name>
        <dbReference type="ChEBI" id="CHEBI:29105"/>
    </ligand>
</feature>
<dbReference type="Pfam" id="PF09190">
    <property type="entry name" value="DALR_2"/>
    <property type="match status" value="1"/>
</dbReference>
<keyword evidence="4 12" id="KW-0436">Ligase</keyword>
<dbReference type="SUPFAM" id="SSF52374">
    <property type="entry name" value="Nucleotidylyl transferase"/>
    <property type="match status" value="1"/>
</dbReference>
<dbReference type="InterPro" id="IPR015273">
    <property type="entry name" value="Cys-tRNA-synt_Ia_DALR"/>
</dbReference>
<evidence type="ECO:0000256" key="5">
    <source>
        <dbReference type="ARBA" id="ARBA00022723"/>
    </source>
</evidence>
<dbReference type="InterPro" id="IPR014729">
    <property type="entry name" value="Rossmann-like_a/b/a_fold"/>
</dbReference>
<evidence type="ECO:0000256" key="7">
    <source>
        <dbReference type="ARBA" id="ARBA00022833"/>
    </source>
</evidence>
<evidence type="ECO:0000256" key="10">
    <source>
        <dbReference type="ARBA" id="ARBA00023146"/>
    </source>
</evidence>
<evidence type="ECO:0000256" key="2">
    <source>
        <dbReference type="ARBA" id="ARBA00011245"/>
    </source>
</evidence>
<sequence>MTLQLFDSGTSSLRTFAPLRPGHVGIYLCGPTVQAPPHVGHLRSAVVFDQLRRWLQIGHDLDVTLVRNITDLDDKILAASQTVGVPWWAWAARHERAFADAYRKIGILPPTIEPRATGHTAEMLTFIDRLIARGHAYRAGGEAGDVYFDVSSWPDYGSLTSQEHGTLRGDEHTDQATEKRDPRDFALWKSAPPDAGASEEIVAPAAWASPYGPGRPGWHLSCSTMILRYLGESFDIHGGGLDLRFPHHENEQAQSRAAGYGFARYWMHNGWVTSGGDKISKSLGNATPLDELLQHMRPLDLRYYLGSAHYRSNLELTDSALRSATAAMRRIEDFITRSTNHSRRTADADMLPVAFRNALDDDLNIPMALAVLHDEVRQGNTALAQHDARAGADALDAVLAMTGVLGINPRDSPWDESTATPPLAERALEALIAQALNQRAQARKARDFRTADRIRDELDAAGIVLNDSQSGTTWGFTEGDTS</sequence>
<dbReference type="InterPro" id="IPR024909">
    <property type="entry name" value="Cys-tRNA/MSH_ligase"/>
</dbReference>
<feature type="binding site" evidence="12">
    <location>
        <position position="247"/>
    </location>
    <ligand>
        <name>Zn(2+)</name>
        <dbReference type="ChEBI" id="CHEBI:29105"/>
    </ligand>
</feature>
<evidence type="ECO:0000256" key="1">
    <source>
        <dbReference type="ARBA" id="ARBA00005594"/>
    </source>
</evidence>
<dbReference type="Pfam" id="PF23493">
    <property type="entry name" value="CysS_C"/>
    <property type="match status" value="1"/>
</dbReference>
<evidence type="ECO:0000256" key="8">
    <source>
        <dbReference type="ARBA" id="ARBA00022840"/>
    </source>
</evidence>
<dbReference type="EMBL" id="JALXTC010000129">
    <property type="protein sequence ID" value="MCT2119274.1"/>
    <property type="molecule type" value="Genomic_DNA"/>
</dbReference>
<feature type="region of interest" description="Disordered" evidence="13">
    <location>
        <begin position="160"/>
        <end position="181"/>
    </location>
</feature>
<protein>
    <recommendedName>
        <fullName evidence="12">Cysteine--tRNA ligase</fullName>
        <ecNumber evidence="12">6.1.1.16</ecNumber>
    </recommendedName>
    <alternativeName>
        <fullName evidence="12">Cysteinyl-tRNA synthetase</fullName>
        <shortName evidence="12">CysRS</shortName>
    </alternativeName>
</protein>
<evidence type="ECO:0000256" key="13">
    <source>
        <dbReference type="SAM" id="MobiDB-lite"/>
    </source>
</evidence>
<comment type="subcellular location">
    <subcellularLocation>
        <location evidence="12">Cytoplasm</location>
    </subcellularLocation>
</comment>
<dbReference type="GO" id="GO:0004817">
    <property type="term" value="F:cysteine-tRNA ligase activity"/>
    <property type="evidence" value="ECO:0007669"/>
    <property type="project" value="UniProtKB-UniRule"/>
</dbReference>
<dbReference type="Gene3D" id="3.40.50.620">
    <property type="entry name" value="HUPs"/>
    <property type="match status" value="1"/>
</dbReference>
<evidence type="ECO:0000313" key="15">
    <source>
        <dbReference type="EMBL" id="MCT2119274.1"/>
    </source>
</evidence>
<evidence type="ECO:0000256" key="4">
    <source>
        <dbReference type="ARBA" id="ARBA00022598"/>
    </source>
</evidence>
<dbReference type="CDD" id="cd00672">
    <property type="entry name" value="CysRS_core"/>
    <property type="match status" value="1"/>
</dbReference>
<dbReference type="PANTHER" id="PTHR10890:SF30">
    <property type="entry name" value="CYSTEINE--TRNA LIGASE"/>
    <property type="match status" value="1"/>
</dbReference>
<keyword evidence="6 12" id="KW-0547">Nucleotide-binding</keyword>
<evidence type="ECO:0000256" key="9">
    <source>
        <dbReference type="ARBA" id="ARBA00022917"/>
    </source>
</evidence>
<feature type="binding site" evidence="12">
    <location>
        <position position="29"/>
    </location>
    <ligand>
        <name>Zn(2+)</name>
        <dbReference type="ChEBI" id="CHEBI:29105"/>
    </ligand>
</feature>
<keyword evidence="3 12" id="KW-0963">Cytoplasm</keyword>
<dbReference type="Gene3D" id="1.20.120.1910">
    <property type="entry name" value="Cysteine-tRNA ligase, C-terminal anti-codon recognition domain"/>
    <property type="match status" value="1"/>
</dbReference>
<comment type="caution">
    <text evidence="15">The sequence shown here is derived from an EMBL/GenBank/DDBJ whole genome shotgun (WGS) entry which is preliminary data.</text>
</comment>
<dbReference type="SUPFAM" id="SSF47323">
    <property type="entry name" value="Anticodon-binding domain of a subclass of class I aminoacyl-tRNA synthetases"/>
    <property type="match status" value="1"/>
</dbReference>
<reference evidence="15" key="1">
    <citation type="submission" date="2022-04" db="EMBL/GenBank/DDBJ databases">
        <title>Human microbiome associated bacterial genomes.</title>
        <authorList>
            <person name="Sandstrom S."/>
            <person name="Salamzade R."/>
            <person name="Kalan L.R."/>
        </authorList>
    </citation>
    <scope>NUCLEOTIDE SEQUENCE</scope>
    <source>
        <strain evidence="15">P3-SID1762</strain>
    </source>
</reference>
<dbReference type="SMART" id="SM00840">
    <property type="entry name" value="DALR_2"/>
    <property type="match status" value="1"/>
</dbReference>
<evidence type="ECO:0000256" key="3">
    <source>
        <dbReference type="ARBA" id="ARBA00022490"/>
    </source>
</evidence>
<keyword evidence="8 12" id="KW-0067">ATP-binding</keyword>
<comment type="catalytic activity">
    <reaction evidence="11 12">
        <text>tRNA(Cys) + L-cysteine + ATP = L-cysteinyl-tRNA(Cys) + AMP + diphosphate</text>
        <dbReference type="Rhea" id="RHEA:17773"/>
        <dbReference type="Rhea" id="RHEA-COMP:9661"/>
        <dbReference type="Rhea" id="RHEA-COMP:9679"/>
        <dbReference type="ChEBI" id="CHEBI:30616"/>
        <dbReference type="ChEBI" id="CHEBI:33019"/>
        <dbReference type="ChEBI" id="CHEBI:35235"/>
        <dbReference type="ChEBI" id="CHEBI:78442"/>
        <dbReference type="ChEBI" id="CHEBI:78517"/>
        <dbReference type="ChEBI" id="CHEBI:456215"/>
        <dbReference type="EC" id="6.1.1.16"/>
    </reaction>
</comment>
<dbReference type="NCBIfam" id="TIGR00435">
    <property type="entry name" value="cysS"/>
    <property type="match status" value="1"/>
</dbReference>
<evidence type="ECO:0000256" key="12">
    <source>
        <dbReference type="HAMAP-Rule" id="MF_00041"/>
    </source>
</evidence>
<dbReference type="InterPro" id="IPR032678">
    <property type="entry name" value="tRNA-synt_1_cat_dom"/>
</dbReference>
<proteinExistence type="inferred from homology"/>
<evidence type="ECO:0000256" key="11">
    <source>
        <dbReference type="ARBA" id="ARBA00047398"/>
    </source>
</evidence>
<feature type="compositionally biased region" description="Basic and acidic residues" evidence="13">
    <location>
        <begin position="165"/>
        <end position="181"/>
    </location>
</feature>
<dbReference type="HAMAP" id="MF_00041">
    <property type="entry name" value="Cys_tRNA_synth"/>
    <property type="match status" value="1"/>
</dbReference>
<dbReference type="PRINTS" id="PR00983">
    <property type="entry name" value="TRNASYNTHCYS"/>
</dbReference>
<evidence type="ECO:0000259" key="14">
    <source>
        <dbReference type="SMART" id="SM00840"/>
    </source>
</evidence>